<keyword evidence="2" id="KW-1133">Transmembrane helix</keyword>
<evidence type="ECO:0000313" key="3">
    <source>
        <dbReference type="EMBL" id="UKK00714.2"/>
    </source>
</evidence>
<dbReference type="Pfam" id="PF17175">
    <property type="entry name" value="MOLO1"/>
    <property type="match status" value="1"/>
</dbReference>
<proteinExistence type="predicted"/>
<evidence type="ECO:0000256" key="2">
    <source>
        <dbReference type="SAM" id="Phobius"/>
    </source>
</evidence>
<sequence length="752" mass="86778">MGAPKHPSYSFSLDSKTLFNSEEDEENHDLSRETLWKDTRFINYVKTLSNLITIPRFKINQLSKNLNPVELQLQTVLEILYYQKAHYTDPLKYSKSIATKRYYIKSLGPDLSIEMDRLIDESNTCFEYGKVPEHWMSILPASSIERRHKLEMNFKRLVIRSFKMLHTHWKNLGLISESGEILNEIKPKYNTIAKNSLGKNIGAKSAPYLLFGESSLWSRFKNILSNERNPFVINRESNDISYVPNSIPSIKFLYKVKSTLNKYGVAVVRNVFNKEQIREIKNKLHLKSTQARDNVFKIIEMDPNVSTFKFTRAGRINCVLRGTSFNEALSPLQSFWMPFVYYFMKNDRYSNELSMVTFRKIFLSNVQLISSDAMSFVEPWHRENKNTGVTVVIPLQDTYKSNGRLQFIPGTHNDFVKVNSYSTGPVGVDLKEGDMLIYNSSILHRNTINESNVCQSMVVFSYDHVDTPPPGQGVLKYIMDNYHGNMIVNLNRILDDVKHIGTHKFRFNDEILEVNPNVINQTHVPNQQPKLKANLEKTNQLFKKSLLLKEALNKDFSRTQSIGYTPDGYPNPITNPQLCVHTFYTKTYICDPDGILSELEQEKINQKLIKSINSIFVALSHNILVETGNEKQQSQVAFGGELLKKYSESSHSEYKDSILINYVEEFQTLKIIVGDNLMENQIKSEFITQLEDEFNKNQKKTYESLEKVIEELNTQLKTSSKGVIIVTCLVVLLLLAIWGWYIYNQFNSGGTE</sequence>
<reference evidence="3" key="1">
    <citation type="submission" date="2022-07" db="EMBL/GenBank/DDBJ databases">
        <title>Evaluation of T. orientalis genome assembly methods using nanopore sequencing and analysis of variation between genomes.</title>
        <authorList>
            <person name="Yam J."/>
            <person name="Micallef M.L."/>
            <person name="Liu M."/>
            <person name="Djordjevic S.P."/>
            <person name="Bogema D.R."/>
            <person name="Jenkins C."/>
        </authorList>
    </citation>
    <scope>NUCLEOTIDE SEQUENCE</scope>
    <source>
        <strain evidence="3">Goon Nure</strain>
    </source>
</reference>
<keyword evidence="2" id="KW-0812">Transmembrane</keyword>
<keyword evidence="2" id="KW-0472">Membrane</keyword>
<protein>
    <recommendedName>
        <fullName evidence="5">Phytanoyl-CoA dioxygenase</fullName>
    </recommendedName>
</protein>
<dbReference type="SUPFAM" id="SSF51197">
    <property type="entry name" value="Clavaminate synthase-like"/>
    <property type="match status" value="1"/>
</dbReference>
<feature type="coiled-coil region" evidence="1">
    <location>
        <begin position="695"/>
        <end position="722"/>
    </location>
</feature>
<dbReference type="AlphaFoldDB" id="A0A976QU98"/>
<dbReference type="InterPro" id="IPR008775">
    <property type="entry name" value="Phytyl_CoA_dOase-like"/>
</dbReference>
<dbReference type="InterPro" id="IPR033438">
    <property type="entry name" value="MOLO1"/>
</dbReference>
<evidence type="ECO:0008006" key="5">
    <source>
        <dbReference type="Google" id="ProtNLM"/>
    </source>
</evidence>
<name>A0A976QU98_THEOR</name>
<dbReference type="Proteomes" id="UP000244811">
    <property type="component" value="Chromosome 1"/>
</dbReference>
<dbReference type="PANTHER" id="PTHR37563:SF2">
    <property type="entry name" value="PHYTANOYL-COA DIOXYGENASE FAMILY PROTEIN (AFU_ORTHOLOGUE AFUA_2G03330)"/>
    <property type="match status" value="1"/>
</dbReference>
<dbReference type="Pfam" id="PF05721">
    <property type="entry name" value="PhyH"/>
    <property type="match status" value="1"/>
</dbReference>
<dbReference type="PANTHER" id="PTHR37563">
    <property type="entry name" value="PHYTANOYL-COA DIOXYGENASE FAMILY PROTEIN (AFU_ORTHOLOGUE AFUA_2G03330)"/>
    <property type="match status" value="1"/>
</dbReference>
<keyword evidence="1" id="KW-0175">Coiled coil</keyword>
<feature type="transmembrane region" description="Helical" evidence="2">
    <location>
        <begin position="722"/>
        <end position="743"/>
    </location>
</feature>
<organism evidence="3 4">
    <name type="scientific">Theileria orientalis</name>
    <dbReference type="NCBI Taxonomy" id="68886"/>
    <lineage>
        <taxon>Eukaryota</taxon>
        <taxon>Sar</taxon>
        <taxon>Alveolata</taxon>
        <taxon>Apicomplexa</taxon>
        <taxon>Aconoidasida</taxon>
        <taxon>Piroplasmida</taxon>
        <taxon>Theileriidae</taxon>
        <taxon>Theileria</taxon>
    </lineage>
</organism>
<evidence type="ECO:0000313" key="4">
    <source>
        <dbReference type="Proteomes" id="UP000244811"/>
    </source>
</evidence>
<gene>
    <name evidence="3" type="ORF">MACK_000788</name>
</gene>
<dbReference type="Gene3D" id="2.60.120.620">
    <property type="entry name" value="q2cbj1_9rhob like domain"/>
    <property type="match status" value="1"/>
</dbReference>
<accession>A0A976QU98</accession>
<dbReference type="GO" id="GO:0005892">
    <property type="term" value="C:acetylcholine-gated channel complex"/>
    <property type="evidence" value="ECO:0007669"/>
    <property type="project" value="InterPro"/>
</dbReference>
<dbReference type="InterPro" id="IPR051961">
    <property type="entry name" value="Fungal_Metabolite_Diox"/>
</dbReference>
<evidence type="ECO:0000256" key="1">
    <source>
        <dbReference type="SAM" id="Coils"/>
    </source>
</evidence>
<dbReference type="EMBL" id="CP056069">
    <property type="protein sequence ID" value="UKK00714.2"/>
    <property type="molecule type" value="Genomic_DNA"/>
</dbReference>